<organism evidence="1">
    <name type="scientific">Rhizophora mucronata</name>
    <name type="common">Asiatic mangrove</name>
    <dbReference type="NCBI Taxonomy" id="61149"/>
    <lineage>
        <taxon>Eukaryota</taxon>
        <taxon>Viridiplantae</taxon>
        <taxon>Streptophyta</taxon>
        <taxon>Embryophyta</taxon>
        <taxon>Tracheophyta</taxon>
        <taxon>Spermatophyta</taxon>
        <taxon>Magnoliopsida</taxon>
        <taxon>eudicotyledons</taxon>
        <taxon>Gunneridae</taxon>
        <taxon>Pentapetalae</taxon>
        <taxon>rosids</taxon>
        <taxon>fabids</taxon>
        <taxon>Malpighiales</taxon>
        <taxon>Rhizophoraceae</taxon>
        <taxon>Rhizophora</taxon>
    </lineage>
</organism>
<protein>
    <submittedName>
        <fullName evidence="1">Uncharacterized protein</fullName>
    </submittedName>
</protein>
<name>A0A2P2PIH0_RHIMU</name>
<evidence type="ECO:0000313" key="1">
    <source>
        <dbReference type="EMBL" id="MBX54574.1"/>
    </source>
</evidence>
<dbReference type="EMBL" id="GGEC01074090">
    <property type="protein sequence ID" value="MBX54574.1"/>
    <property type="molecule type" value="Transcribed_RNA"/>
</dbReference>
<sequence>MRKNLIKIM</sequence>
<accession>A0A2P2PIH0</accession>
<proteinExistence type="predicted"/>
<reference evidence="1" key="1">
    <citation type="submission" date="2018-02" db="EMBL/GenBank/DDBJ databases">
        <title>Rhizophora mucronata_Transcriptome.</title>
        <authorList>
            <person name="Meera S.P."/>
            <person name="Sreeshan A."/>
            <person name="Augustine A."/>
        </authorList>
    </citation>
    <scope>NUCLEOTIDE SEQUENCE</scope>
    <source>
        <tissue evidence="1">Leaf</tissue>
    </source>
</reference>